<evidence type="ECO:0000256" key="6">
    <source>
        <dbReference type="SAM" id="MobiDB-lite"/>
    </source>
</evidence>
<dbReference type="PANTHER" id="PTHR42953:SF1">
    <property type="entry name" value="METAL-BINDING PROTEIN HI_0362-RELATED"/>
    <property type="match status" value="1"/>
</dbReference>
<dbReference type="GO" id="GO:0030001">
    <property type="term" value="P:metal ion transport"/>
    <property type="evidence" value="ECO:0007669"/>
    <property type="project" value="InterPro"/>
</dbReference>
<dbReference type="PRINTS" id="PR00690">
    <property type="entry name" value="ADHESNFAMILY"/>
</dbReference>
<evidence type="ECO:0000256" key="1">
    <source>
        <dbReference type="ARBA" id="ARBA00004196"/>
    </source>
</evidence>
<dbReference type="InterPro" id="IPR006128">
    <property type="entry name" value="Lipoprotein_PsaA-like"/>
</dbReference>
<organism evidence="7 8">
    <name type="scientific">Chamaesiphon polymorphus CCALA 037</name>
    <dbReference type="NCBI Taxonomy" id="2107692"/>
    <lineage>
        <taxon>Bacteria</taxon>
        <taxon>Bacillati</taxon>
        <taxon>Cyanobacteriota</taxon>
        <taxon>Cyanophyceae</taxon>
        <taxon>Gomontiellales</taxon>
        <taxon>Chamaesiphonaceae</taxon>
        <taxon>Chamaesiphon</taxon>
    </lineage>
</organism>
<dbReference type="AlphaFoldDB" id="A0A2T1FTB5"/>
<keyword evidence="8" id="KW-1185">Reference proteome</keyword>
<dbReference type="InterPro" id="IPR006127">
    <property type="entry name" value="ZnuA-like"/>
</dbReference>
<dbReference type="InterPro" id="IPR050492">
    <property type="entry name" value="Bact_metal-bind_prot9"/>
</dbReference>
<evidence type="ECO:0000313" key="8">
    <source>
        <dbReference type="Proteomes" id="UP000238937"/>
    </source>
</evidence>
<keyword evidence="3" id="KW-0479">Metal-binding</keyword>
<keyword evidence="4" id="KW-0732">Signal</keyword>
<proteinExistence type="inferred from homology"/>
<dbReference type="Proteomes" id="UP000238937">
    <property type="component" value="Unassembled WGS sequence"/>
</dbReference>
<accession>A0A2T1FTB5</accession>
<dbReference type="Gene3D" id="3.40.50.1980">
    <property type="entry name" value="Nitrogenase molybdenum iron protein domain"/>
    <property type="match status" value="2"/>
</dbReference>
<evidence type="ECO:0000256" key="5">
    <source>
        <dbReference type="RuleBase" id="RU003512"/>
    </source>
</evidence>
<dbReference type="PRINTS" id="PR00691">
    <property type="entry name" value="ADHESINB"/>
</dbReference>
<gene>
    <name evidence="7" type="ORF">C7B77_23950</name>
</gene>
<name>A0A2T1FTB5_9CYAN</name>
<dbReference type="InterPro" id="IPR006129">
    <property type="entry name" value="AdhesinB"/>
</dbReference>
<comment type="caution">
    <text evidence="7">The sequence shown here is derived from an EMBL/GenBank/DDBJ whole genome shotgun (WGS) entry which is preliminary data.</text>
</comment>
<reference evidence="7 8" key="1">
    <citation type="submission" date="2018-03" db="EMBL/GenBank/DDBJ databases">
        <title>The ancient ancestry and fast evolution of plastids.</title>
        <authorList>
            <person name="Moore K.R."/>
            <person name="Magnabosco C."/>
            <person name="Momper L."/>
            <person name="Gold D.A."/>
            <person name="Bosak T."/>
            <person name="Fournier G.P."/>
        </authorList>
    </citation>
    <scope>NUCLEOTIDE SEQUENCE [LARGE SCALE GENOMIC DNA]</scope>
    <source>
        <strain evidence="7 8">CCALA 037</strain>
    </source>
</reference>
<evidence type="ECO:0000256" key="2">
    <source>
        <dbReference type="ARBA" id="ARBA00022448"/>
    </source>
</evidence>
<evidence type="ECO:0000256" key="3">
    <source>
        <dbReference type="ARBA" id="ARBA00022723"/>
    </source>
</evidence>
<dbReference type="OrthoDB" id="9793396at2"/>
<feature type="compositionally biased region" description="Low complexity" evidence="6">
    <location>
        <begin position="42"/>
        <end position="62"/>
    </location>
</feature>
<evidence type="ECO:0000256" key="4">
    <source>
        <dbReference type="ARBA" id="ARBA00022729"/>
    </source>
</evidence>
<evidence type="ECO:0000313" key="7">
    <source>
        <dbReference type="EMBL" id="PSB48237.1"/>
    </source>
</evidence>
<dbReference type="SUPFAM" id="SSF53807">
    <property type="entry name" value="Helical backbone' metal receptor"/>
    <property type="match status" value="1"/>
</dbReference>
<dbReference type="RefSeq" id="WP_106310819.1">
    <property type="nucleotide sequence ID" value="NZ_PVWO01000445.1"/>
</dbReference>
<dbReference type="GO" id="GO:0030313">
    <property type="term" value="C:cell envelope"/>
    <property type="evidence" value="ECO:0007669"/>
    <property type="project" value="UniProtKB-SubCell"/>
</dbReference>
<dbReference type="GO" id="GO:0007155">
    <property type="term" value="P:cell adhesion"/>
    <property type="evidence" value="ECO:0007669"/>
    <property type="project" value="InterPro"/>
</dbReference>
<comment type="similarity">
    <text evidence="5">Belongs to the bacterial solute-binding protein 9 family.</text>
</comment>
<sequence length="346" mass="37188">MTIANINPRRSNSKQPLRYNWLVASIFTIGLLTGCTSPNKQPTDAASPTATETPATTTAANTATSPKVVVTNTVLCDLTKQIAASTVNVVCLLPPGSDPHVYKMTPEARQSIEKAQLVLYGGYDFEPELIKAIKATSNPAPKIAVHEVAVPKPQQFEEHGKSTADPHVWHNAQHGSKIAETIAANLEKLVPAQAATYKQNTQKLTSEIGQLDTWIKSQINTIPAAKKVLFTTHDALGYYSTAYGIPVNALEGLSTEEKPNAARAKEMVGQIKKAQVPTIFAELTLNPKLITAIAKEANVKLAEQELYVDGLGEASSPGETYQKMLVSNTKTIVEGLGGKYTPFTAK</sequence>
<feature type="region of interest" description="Disordered" evidence="6">
    <location>
        <begin position="40"/>
        <end position="62"/>
    </location>
</feature>
<dbReference type="Pfam" id="PF01297">
    <property type="entry name" value="ZnuA"/>
    <property type="match status" value="1"/>
</dbReference>
<comment type="subcellular location">
    <subcellularLocation>
        <location evidence="1">Cell envelope</location>
    </subcellularLocation>
</comment>
<dbReference type="GO" id="GO:0046872">
    <property type="term" value="F:metal ion binding"/>
    <property type="evidence" value="ECO:0007669"/>
    <property type="project" value="UniProtKB-KW"/>
</dbReference>
<dbReference type="EMBL" id="PVWO01000445">
    <property type="protein sequence ID" value="PSB48237.1"/>
    <property type="molecule type" value="Genomic_DNA"/>
</dbReference>
<dbReference type="PANTHER" id="PTHR42953">
    <property type="entry name" value="HIGH-AFFINITY ZINC UPTAKE SYSTEM PROTEIN ZNUA-RELATED"/>
    <property type="match status" value="1"/>
</dbReference>
<keyword evidence="2 5" id="KW-0813">Transport</keyword>
<protein>
    <submittedName>
        <fullName evidence="7">Metal ABC transporter substrate-binding protein</fullName>
    </submittedName>
</protein>